<evidence type="ECO:0000259" key="1">
    <source>
        <dbReference type="Pfam" id="PF18803"/>
    </source>
</evidence>
<dbReference type="Proteomes" id="UP000799118">
    <property type="component" value="Unassembled WGS sequence"/>
</dbReference>
<organism evidence="2 3">
    <name type="scientific">Gymnopus androsaceus JB14</name>
    <dbReference type="NCBI Taxonomy" id="1447944"/>
    <lineage>
        <taxon>Eukaryota</taxon>
        <taxon>Fungi</taxon>
        <taxon>Dikarya</taxon>
        <taxon>Basidiomycota</taxon>
        <taxon>Agaricomycotina</taxon>
        <taxon>Agaricomycetes</taxon>
        <taxon>Agaricomycetidae</taxon>
        <taxon>Agaricales</taxon>
        <taxon>Marasmiineae</taxon>
        <taxon>Omphalotaceae</taxon>
        <taxon>Gymnopus</taxon>
    </lineage>
</organism>
<keyword evidence="3" id="KW-1185">Reference proteome</keyword>
<proteinExistence type="predicted"/>
<protein>
    <recommendedName>
        <fullName evidence="1">CxC2-like cysteine cluster KDZ transposase-associated domain-containing protein</fullName>
    </recommendedName>
</protein>
<dbReference type="OrthoDB" id="3235114at2759"/>
<dbReference type="InterPro" id="IPR041457">
    <property type="entry name" value="CxC2_KDZ-assoc"/>
</dbReference>
<accession>A0A6A4HWY1</accession>
<gene>
    <name evidence="2" type="ORF">BT96DRAFT_937308</name>
</gene>
<reference evidence="2" key="1">
    <citation type="journal article" date="2019" name="Environ. Microbiol.">
        <title>Fungal ecological strategies reflected in gene transcription - a case study of two litter decomposers.</title>
        <authorList>
            <person name="Barbi F."/>
            <person name="Kohler A."/>
            <person name="Barry K."/>
            <person name="Baskaran P."/>
            <person name="Daum C."/>
            <person name="Fauchery L."/>
            <person name="Ihrmark K."/>
            <person name="Kuo A."/>
            <person name="LaButti K."/>
            <person name="Lipzen A."/>
            <person name="Morin E."/>
            <person name="Grigoriev I.V."/>
            <person name="Henrissat B."/>
            <person name="Lindahl B."/>
            <person name="Martin F."/>
        </authorList>
    </citation>
    <scope>NUCLEOTIDE SEQUENCE</scope>
    <source>
        <strain evidence="2">JB14</strain>
    </source>
</reference>
<dbReference type="EMBL" id="ML769436">
    <property type="protein sequence ID" value="KAE9402353.1"/>
    <property type="molecule type" value="Genomic_DNA"/>
</dbReference>
<dbReference type="Pfam" id="PF18803">
    <property type="entry name" value="CxC2"/>
    <property type="match status" value="1"/>
</dbReference>
<name>A0A6A4HWY1_9AGAR</name>
<sequence length="513" mass="59136">MSKHRKEGDFYEHPIHCFTAISVSQDARRVNIHSQPLPSLPETSKQQAANFSSVSFSPEDHSTDFGMHPDHWADIAELEGLINDQELNQLQVDEEDDAANITVVKPAPRKSGNPIKAWIPYQDQYLDVMRRNASLLEWQMNHFQITSLKKLGASYQLGHEPGRICHFPKKAHVNFTVVHTNGIHNIAAKFSYDFYKGLEIMTESQVRAKPKHFYSQWCSGDCLKCANGKGKHMVHLEYRELHRIVSNEVKNPLLMDGWAYFVLKSEYAEHLKKYVNQVEVSLECLIVLDEQLFRFCSNVLGKFKEYQRVMNFRCSWGVLWENETVEEGWVSSNKAASQTKEMSTASRALTLDNIFGFYNWQLAQSLDCVLGKHLVHAVKEFMIHDNDFVDFTESLRRSIGEETLNRWDKMIEAWDKDKTMPCLCEFPDEEKMSLKEVKVDLAKEEHEALSWGINVHSSSRCSRALQIKTTPHPTPTQTLELQQDASAILRNIQSFQNFQALLMPILCNHLSEQ</sequence>
<feature type="domain" description="CxC2-like cysteine cluster KDZ transposase-associated" evidence="1">
    <location>
        <begin position="148"/>
        <end position="190"/>
    </location>
</feature>
<evidence type="ECO:0000313" key="2">
    <source>
        <dbReference type="EMBL" id="KAE9402353.1"/>
    </source>
</evidence>
<dbReference type="AlphaFoldDB" id="A0A6A4HWY1"/>
<evidence type="ECO:0000313" key="3">
    <source>
        <dbReference type="Proteomes" id="UP000799118"/>
    </source>
</evidence>